<name>A0A1T4XQJ8_9GAMM</name>
<keyword evidence="3" id="KW-1185">Reference proteome</keyword>
<sequence>MTHPHQPQLGISSCLLGNSVRFDSGHKHNAYITDSLGEYFEFIPVCPEVAAGLGIPRPPIHLVKRTGDIRLVQVKNHQVDVTAALRAASENLLAEPQFAKLSGFILKKDSPSCGMERVKVYAEPATGQPPERSGVGLFAASLQQAYPNLPLEEEGRLCDPILRENFIGRVFVYQRWQALMQEPPNAHAFVQFHADHKYLIMAHDQAGLRELGQLVAQAGNADLTYLHAQYIQKLMHILTKRASRGQQGNVLTHLMGYLSEHLDREDRAELVETIQHYQQGYLPLIVPITLLKHHFRRHPHPYIERQYYLRPHPSELMLLNSI</sequence>
<dbReference type="Proteomes" id="UP000190460">
    <property type="component" value="Unassembled WGS sequence"/>
</dbReference>
<feature type="domain" description="DUF1722" evidence="1">
    <location>
        <begin position="197"/>
        <end position="313"/>
    </location>
</feature>
<evidence type="ECO:0000259" key="1">
    <source>
        <dbReference type="Pfam" id="PF08349"/>
    </source>
</evidence>
<dbReference type="PANTHER" id="PTHR30087">
    <property type="entry name" value="INNER MEMBRANE PROTEIN"/>
    <property type="match status" value="1"/>
</dbReference>
<dbReference type="EMBL" id="FUYB01000021">
    <property type="protein sequence ID" value="SKA91829.1"/>
    <property type="molecule type" value="Genomic_DNA"/>
</dbReference>
<gene>
    <name evidence="2" type="ORF">SAMN02745130_03307</name>
</gene>
<dbReference type="InterPro" id="IPR007553">
    <property type="entry name" value="2-thiour_desulf"/>
</dbReference>
<protein>
    <submittedName>
        <fullName evidence="2">Uncharacterized conserved protein YbgA, DUF1722 family</fullName>
    </submittedName>
</protein>
<organism evidence="2 3">
    <name type="scientific">Thiothrix eikelboomii</name>
    <dbReference type="NCBI Taxonomy" id="92487"/>
    <lineage>
        <taxon>Bacteria</taxon>
        <taxon>Pseudomonadati</taxon>
        <taxon>Pseudomonadota</taxon>
        <taxon>Gammaproteobacteria</taxon>
        <taxon>Thiotrichales</taxon>
        <taxon>Thiotrichaceae</taxon>
        <taxon>Thiothrix</taxon>
    </lineage>
</organism>
<dbReference type="OrthoDB" id="495783at2"/>
<reference evidence="2 3" key="1">
    <citation type="submission" date="2017-02" db="EMBL/GenBank/DDBJ databases">
        <authorList>
            <person name="Peterson S.W."/>
        </authorList>
    </citation>
    <scope>NUCLEOTIDE SEQUENCE [LARGE SCALE GENOMIC DNA]</scope>
    <source>
        <strain evidence="2 3">ATCC 49788</strain>
    </source>
</reference>
<dbReference type="PIRSF" id="PIRSF037004">
    <property type="entry name" value="UCP037004"/>
    <property type="match status" value="1"/>
</dbReference>
<dbReference type="AlphaFoldDB" id="A0A1T4XQJ8"/>
<dbReference type="InterPro" id="IPR013560">
    <property type="entry name" value="DUF1722"/>
</dbReference>
<dbReference type="InterPro" id="IPR017087">
    <property type="entry name" value="UCP037004"/>
</dbReference>
<dbReference type="STRING" id="92487.SAMN02745130_03307"/>
<evidence type="ECO:0000313" key="2">
    <source>
        <dbReference type="EMBL" id="SKA91829.1"/>
    </source>
</evidence>
<proteinExistence type="predicted"/>
<dbReference type="RefSeq" id="WP_078923750.1">
    <property type="nucleotide sequence ID" value="NZ_FUYB01000021.1"/>
</dbReference>
<accession>A0A1T4XQJ8</accession>
<evidence type="ECO:0000313" key="3">
    <source>
        <dbReference type="Proteomes" id="UP000190460"/>
    </source>
</evidence>
<dbReference type="Pfam" id="PF08349">
    <property type="entry name" value="DUF1722"/>
    <property type="match status" value="1"/>
</dbReference>
<dbReference type="PANTHER" id="PTHR30087:SF0">
    <property type="entry name" value="INNER MEMBRANE PROTEIN"/>
    <property type="match status" value="1"/>
</dbReference>
<dbReference type="Pfam" id="PF04463">
    <property type="entry name" value="2-thiour_desulf"/>
    <property type="match status" value="1"/>
</dbReference>